<dbReference type="PROSITE" id="PS50088">
    <property type="entry name" value="ANK_REPEAT"/>
    <property type="match status" value="2"/>
</dbReference>
<feature type="repeat" description="ANK" evidence="3">
    <location>
        <begin position="34"/>
        <end position="66"/>
    </location>
</feature>
<evidence type="ECO:0000313" key="4">
    <source>
        <dbReference type="EMBL" id="VUZ45325.1"/>
    </source>
</evidence>
<dbReference type="EMBL" id="CABIJS010000166">
    <property type="protein sequence ID" value="VUZ45325.1"/>
    <property type="molecule type" value="Genomic_DNA"/>
</dbReference>
<dbReference type="Proteomes" id="UP000321570">
    <property type="component" value="Unassembled WGS sequence"/>
</dbReference>
<evidence type="ECO:0000313" key="5">
    <source>
        <dbReference type="Proteomes" id="UP000321570"/>
    </source>
</evidence>
<protein>
    <submittedName>
        <fullName evidence="4">Uncharacterized protein</fullName>
    </submittedName>
</protein>
<keyword evidence="2 3" id="KW-0040">ANK repeat</keyword>
<dbReference type="Pfam" id="PF12796">
    <property type="entry name" value="Ank_2"/>
    <property type="match status" value="1"/>
</dbReference>
<organism evidence="4 5">
    <name type="scientific">Hymenolepis diminuta</name>
    <name type="common">Rat tapeworm</name>
    <dbReference type="NCBI Taxonomy" id="6216"/>
    <lineage>
        <taxon>Eukaryota</taxon>
        <taxon>Metazoa</taxon>
        <taxon>Spiralia</taxon>
        <taxon>Lophotrochozoa</taxon>
        <taxon>Platyhelminthes</taxon>
        <taxon>Cestoda</taxon>
        <taxon>Eucestoda</taxon>
        <taxon>Cyclophyllidea</taxon>
        <taxon>Hymenolepididae</taxon>
        <taxon>Hymenolepis</taxon>
    </lineage>
</organism>
<dbReference type="GO" id="GO:0031436">
    <property type="term" value="C:BRCA1-BARD1 complex"/>
    <property type="evidence" value="ECO:0007669"/>
    <property type="project" value="TreeGrafter"/>
</dbReference>
<dbReference type="GO" id="GO:0004842">
    <property type="term" value="F:ubiquitin-protein transferase activity"/>
    <property type="evidence" value="ECO:0007669"/>
    <property type="project" value="TreeGrafter"/>
</dbReference>
<dbReference type="Gene3D" id="1.25.40.20">
    <property type="entry name" value="Ankyrin repeat-containing domain"/>
    <property type="match status" value="1"/>
</dbReference>
<dbReference type="InterPro" id="IPR036770">
    <property type="entry name" value="Ankyrin_rpt-contain_sf"/>
</dbReference>
<gene>
    <name evidence="4" type="ORF">WMSIL1_LOCUS5239</name>
</gene>
<evidence type="ECO:0000256" key="3">
    <source>
        <dbReference type="PROSITE-ProRule" id="PRU00023"/>
    </source>
</evidence>
<dbReference type="SMART" id="SM00248">
    <property type="entry name" value="ANK"/>
    <property type="match status" value="2"/>
</dbReference>
<dbReference type="AlphaFoldDB" id="A0A564YDG6"/>
<evidence type="ECO:0000256" key="1">
    <source>
        <dbReference type="ARBA" id="ARBA00022737"/>
    </source>
</evidence>
<dbReference type="PANTHER" id="PTHR24171">
    <property type="entry name" value="ANKYRIN REPEAT DOMAIN-CONTAINING PROTEIN 39-RELATED"/>
    <property type="match status" value="1"/>
</dbReference>
<keyword evidence="1" id="KW-0677">Repeat</keyword>
<name>A0A564YDG6_HYMDI</name>
<reference evidence="4 5" key="1">
    <citation type="submission" date="2019-07" db="EMBL/GenBank/DDBJ databases">
        <authorList>
            <person name="Jastrzebski P J."/>
            <person name="Paukszto L."/>
            <person name="Jastrzebski P J."/>
        </authorList>
    </citation>
    <scope>NUCLEOTIDE SEQUENCE [LARGE SCALE GENOMIC DNA]</scope>
    <source>
        <strain evidence="4 5">WMS-il1</strain>
    </source>
</reference>
<proteinExistence type="predicted"/>
<evidence type="ECO:0000256" key="2">
    <source>
        <dbReference type="ARBA" id="ARBA00023043"/>
    </source>
</evidence>
<dbReference type="GO" id="GO:0085020">
    <property type="term" value="P:protein K6-linked ubiquitination"/>
    <property type="evidence" value="ECO:0007669"/>
    <property type="project" value="TreeGrafter"/>
</dbReference>
<dbReference type="PANTHER" id="PTHR24171:SF8">
    <property type="entry name" value="BRCA1-ASSOCIATED RING DOMAIN PROTEIN 1"/>
    <property type="match status" value="1"/>
</dbReference>
<dbReference type="InterPro" id="IPR002110">
    <property type="entry name" value="Ankyrin_rpt"/>
</dbReference>
<feature type="repeat" description="ANK" evidence="3">
    <location>
        <begin position="67"/>
        <end position="99"/>
    </location>
</feature>
<dbReference type="GO" id="GO:0070531">
    <property type="term" value="C:BRCA1-A complex"/>
    <property type="evidence" value="ECO:0007669"/>
    <property type="project" value="TreeGrafter"/>
</dbReference>
<accession>A0A564YDG6</accession>
<sequence length="118" mass="12976">MAEEKLKWYIETGDVNGFENAVSKLGDVNQDIGNGRRLIHIAADYGQSEIIESLIRKGADINAKDGYGMTPLIAAVYEGHSKCVAVLLKYKANISLDPKGKNLCDCTDSQEIKDMLKQ</sequence>
<dbReference type="PROSITE" id="PS50297">
    <property type="entry name" value="ANK_REP_REGION"/>
    <property type="match status" value="2"/>
</dbReference>
<keyword evidence="5" id="KW-1185">Reference proteome</keyword>
<dbReference type="SUPFAM" id="SSF48403">
    <property type="entry name" value="Ankyrin repeat"/>
    <property type="match status" value="1"/>
</dbReference>